<organism evidence="3 4">
    <name type="scientific">Zingiber officinale</name>
    <name type="common">Ginger</name>
    <name type="synonym">Amomum zingiber</name>
    <dbReference type="NCBI Taxonomy" id="94328"/>
    <lineage>
        <taxon>Eukaryota</taxon>
        <taxon>Viridiplantae</taxon>
        <taxon>Streptophyta</taxon>
        <taxon>Embryophyta</taxon>
        <taxon>Tracheophyta</taxon>
        <taxon>Spermatophyta</taxon>
        <taxon>Magnoliopsida</taxon>
        <taxon>Liliopsida</taxon>
        <taxon>Zingiberales</taxon>
        <taxon>Zingiberaceae</taxon>
        <taxon>Zingiber</taxon>
    </lineage>
</organism>
<gene>
    <name evidence="3" type="ORF">ZIOFF_029915</name>
</gene>
<feature type="compositionally biased region" description="Basic and acidic residues" evidence="1">
    <location>
        <begin position="272"/>
        <end position="283"/>
    </location>
</feature>
<proteinExistence type="predicted"/>
<dbReference type="AlphaFoldDB" id="A0A8J5GSC0"/>
<dbReference type="InterPro" id="IPR006050">
    <property type="entry name" value="DNA_photolyase_N"/>
</dbReference>
<dbReference type="InterPro" id="IPR029058">
    <property type="entry name" value="AB_hydrolase_fold"/>
</dbReference>
<dbReference type="Pfam" id="PF00875">
    <property type="entry name" value="DNA_photolyase"/>
    <property type="match status" value="1"/>
</dbReference>
<dbReference type="Proteomes" id="UP000734854">
    <property type="component" value="Unassembled WGS sequence"/>
</dbReference>
<feature type="region of interest" description="Disordered" evidence="1">
    <location>
        <begin position="262"/>
        <end position="290"/>
    </location>
</feature>
<feature type="domain" description="Photolyase/cryptochrome alpha/beta" evidence="2">
    <location>
        <begin position="50"/>
        <end position="173"/>
    </location>
</feature>
<accession>A0A8J5GSC0</accession>
<dbReference type="PANTHER" id="PTHR47832">
    <property type="entry name" value="DNA PHOTOLYASE"/>
    <property type="match status" value="1"/>
</dbReference>
<evidence type="ECO:0000259" key="2">
    <source>
        <dbReference type="PROSITE" id="PS51645"/>
    </source>
</evidence>
<reference evidence="3 4" key="1">
    <citation type="submission" date="2020-08" db="EMBL/GenBank/DDBJ databases">
        <title>Plant Genome Project.</title>
        <authorList>
            <person name="Zhang R.-G."/>
        </authorList>
    </citation>
    <scope>NUCLEOTIDE SEQUENCE [LARGE SCALE GENOMIC DNA]</scope>
    <source>
        <tissue evidence="3">Rhizome</tissue>
    </source>
</reference>
<sequence>MALVFSLRPNSCIAFFPSHPFATSRCLPAYAATIRATASAGVQADAARCGAALVWFKNDLRADDHPGLLAAAAKHKTVVPLYVFDCRTMSSLSDEMLELLFSSVKDLKEMLTNQGSDLLLGFGSTEDFILEVANKVKPTHIYAEEESEYDLRKLTTAVQSSLSAVPLSWGSPEFVFWRTPFYDLKNLKELPASYDDFTKLKLSVSRPLPAPAMPILRTELKLGTIPSFNDVKKYLYDSTARSDKIWISWKNVSAQSTFKKSKNQVVAGTDPTKNHESHDRKSELTSTNLNSELGVKNSSSMFTTKGSHVKGGTSVALNALAAYLRYLEGTARDDWQQYVDVKLHDKLRNTESRKGASFRALFGSALYLGIISRRRVYYEAIKYEKERNAGFLSPFGYSAPTVAAAIDAVCSMEYTAAGNEGPAVLLVHGFGAFLEHFRGNIDNIADGGFRVWAVTLLGFGKSEKPNIIYTELFWAELLRDFVVDVVREPVHLVGNSLGGYFAAIVAGLWPSLVKSVVLINTAGFIVPSYSSSPVVNEGRISALAWLQAQVLLLYLRSRAGQIIQKFYPTKVERADSWLIGEILRAVSFVLNLTDGLPEILKLEYHLILSYLHGVYGLNASGDLKSENNLFSDCFSLAKGFEILNHAISLFLNQSQSFDPGVAFVLESVVNFNLSIPLNYLLNSFGGEVLVIQGMKDPLTKSEAFLSMIRSHCSNATVSELDAGHCPHDEVPEKVNPILREWIKRAEKCVRSFERT</sequence>
<dbReference type="PANTHER" id="PTHR47832:SF1">
    <property type="entry name" value="DNA PHOTOLYASE"/>
    <property type="match status" value="1"/>
</dbReference>
<comment type="caution">
    <text evidence="3">The sequence shown here is derived from an EMBL/GenBank/DDBJ whole genome shotgun (WGS) entry which is preliminary data.</text>
</comment>
<protein>
    <recommendedName>
        <fullName evidence="2">Photolyase/cryptochrome alpha/beta domain-containing protein</fullName>
    </recommendedName>
</protein>
<dbReference type="Gene3D" id="3.40.50.620">
    <property type="entry name" value="HUPs"/>
    <property type="match status" value="1"/>
</dbReference>
<dbReference type="InterPro" id="IPR036155">
    <property type="entry name" value="Crypto/Photolyase_N_sf"/>
</dbReference>
<dbReference type="SUPFAM" id="SSF53474">
    <property type="entry name" value="alpha/beta-Hydrolases"/>
    <property type="match status" value="1"/>
</dbReference>
<dbReference type="SUPFAM" id="SSF52425">
    <property type="entry name" value="Cryptochrome/photolyase, N-terminal domain"/>
    <property type="match status" value="1"/>
</dbReference>
<evidence type="ECO:0000313" key="4">
    <source>
        <dbReference type="Proteomes" id="UP000734854"/>
    </source>
</evidence>
<dbReference type="Gene3D" id="3.40.50.1820">
    <property type="entry name" value="alpha/beta hydrolase"/>
    <property type="match status" value="2"/>
</dbReference>
<keyword evidence="4" id="KW-1185">Reference proteome</keyword>
<evidence type="ECO:0000313" key="3">
    <source>
        <dbReference type="EMBL" id="KAG6511837.1"/>
    </source>
</evidence>
<dbReference type="PRINTS" id="PR00111">
    <property type="entry name" value="ABHYDROLASE"/>
</dbReference>
<evidence type="ECO:0000256" key="1">
    <source>
        <dbReference type="SAM" id="MobiDB-lite"/>
    </source>
</evidence>
<dbReference type="InterPro" id="IPR014729">
    <property type="entry name" value="Rossmann-like_a/b/a_fold"/>
</dbReference>
<dbReference type="InterPro" id="IPR000073">
    <property type="entry name" value="AB_hydrolase_1"/>
</dbReference>
<name>A0A8J5GSC0_ZINOF</name>
<dbReference type="PROSITE" id="PS51645">
    <property type="entry name" value="PHR_CRY_ALPHA_BETA"/>
    <property type="match status" value="1"/>
</dbReference>
<dbReference type="Pfam" id="PF00561">
    <property type="entry name" value="Abhydrolase_1"/>
    <property type="match status" value="1"/>
</dbReference>
<dbReference type="EMBL" id="JACMSC010000008">
    <property type="protein sequence ID" value="KAG6511837.1"/>
    <property type="molecule type" value="Genomic_DNA"/>
</dbReference>